<reference evidence="3 4" key="1">
    <citation type="submission" date="2018-08" db="EMBL/GenBank/DDBJ databases">
        <title>Chitinophaga sp. K20C18050901, a novel bacterium isolated from forest soil.</title>
        <authorList>
            <person name="Wang C."/>
        </authorList>
    </citation>
    <scope>NUCLEOTIDE SEQUENCE [LARGE SCALE GENOMIC DNA]</scope>
    <source>
        <strain evidence="3 4">K20C18050901</strain>
    </source>
</reference>
<accession>A0A3E1PA01</accession>
<feature type="chain" id="PRO_5017561527" evidence="2">
    <location>
        <begin position="19"/>
        <end position="85"/>
    </location>
</feature>
<dbReference type="EMBL" id="QTJV01000001">
    <property type="protein sequence ID" value="RFM36858.1"/>
    <property type="molecule type" value="Genomic_DNA"/>
</dbReference>
<keyword evidence="2" id="KW-0732">Signal</keyword>
<proteinExistence type="predicted"/>
<feature type="signal peptide" evidence="2">
    <location>
        <begin position="1"/>
        <end position="18"/>
    </location>
</feature>
<keyword evidence="1" id="KW-0812">Transmembrane</keyword>
<sequence>MKRIFLLILWLFSAYVTSACPACEKQQPKLLRGITHGTGPDSQWDYVIIVVTVVFVIITLFLSVKWLIRPNESMQNHIKTSIINH</sequence>
<feature type="transmembrane region" description="Helical" evidence="1">
    <location>
        <begin position="43"/>
        <end position="68"/>
    </location>
</feature>
<dbReference type="AlphaFoldDB" id="A0A3E1PA01"/>
<keyword evidence="1" id="KW-0472">Membrane</keyword>
<evidence type="ECO:0000313" key="3">
    <source>
        <dbReference type="EMBL" id="RFM36858.1"/>
    </source>
</evidence>
<evidence type="ECO:0000313" key="4">
    <source>
        <dbReference type="Proteomes" id="UP000261174"/>
    </source>
</evidence>
<name>A0A3E1PA01_9BACT</name>
<keyword evidence="1" id="KW-1133">Transmembrane helix</keyword>
<evidence type="ECO:0000256" key="1">
    <source>
        <dbReference type="SAM" id="Phobius"/>
    </source>
</evidence>
<organism evidence="3 4">
    <name type="scientific">Chitinophaga silvisoli</name>
    <dbReference type="NCBI Taxonomy" id="2291814"/>
    <lineage>
        <taxon>Bacteria</taxon>
        <taxon>Pseudomonadati</taxon>
        <taxon>Bacteroidota</taxon>
        <taxon>Chitinophagia</taxon>
        <taxon>Chitinophagales</taxon>
        <taxon>Chitinophagaceae</taxon>
        <taxon>Chitinophaga</taxon>
    </lineage>
</organism>
<dbReference type="Proteomes" id="UP000261174">
    <property type="component" value="Unassembled WGS sequence"/>
</dbReference>
<protein>
    <submittedName>
        <fullName evidence="3">Uncharacterized protein</fullName>
    </submittedName>
</protein>
<comment type="caution">
    <text evidence="3">The sequence shown here is derived from an EMBL/GenBank/DDBJ whole genome shotgun (WGS) entry which is preliminary data.</text>
</comment>
<keyword evidence="4" id="KW-1185">Reference proteome</keyword>
<dbReference type="PROSITE" id="PS51257">
    <property type="entry name" value="PROKAR_LIPOPROTEIN"/>
    <property type="match status" value="1"/>
</dbReference>
<gene>
    <name evidence="3" type="ORF">DXN04_04985</name>
</gene>
<evidence type="ECO:0000256" key="2">
    <source>
        <dbReference type="SAM" id="SignalP"/>
    </source>
</evidence>